<dbReference type="InterPro" id="IPR037066">
    <property type="entry name" value="Plug_dom_sf"/>
</dbReference>
<gene>
    <name evidence="5" type="ORF">LQ318_03855</name>
</gene>
<dbReference type="InterPro" id="IPR041700">
    <property type="entry name" value="OMP_b-brl_3"/>
</dbReference>
<evidence type="ECO:0000256" key="3">
    <source>
        <dbReference type="ARBA" id="ARBA00023237"/>
    </source>
</evidence>
<reference evidence="5 6" key="1">
    <citation type="submission" date="2021-11" db="EMBL/GenBank/DDBJ databases">
        <title>Aliifidinibius sp. nov., a new bacterium isolated from saline soil.</title>
        <authorList>
            <person name="Galisteo C."/>
            <person name="De La Haba R."/>
            <person name="Sanchez-Porro C."/>
            <person name="Ventosa A."/>
        </authorList>
    </citation>
    <scope>NUCLEOTIDE SEQUENCE [LARGE SCALE GENOMIC DNA]</scope>
    <source>
        <strain evidence="5 6">KACC 190600</strain>
    </source>
</reference>
<dbReference type="Gene3D" id="2.60.40.1120">
    <property type="entry name" value="Carboxypeptidase-like, regulatory domain"/>
    <property type="match status" value="1"/>
</dbReference>
<accession>A0ABT3PVZ2</accession>
<dbReference type="SUPFAM" id="SSF56935">
    <property type="entry name" value="Porins"/>
    <property type="match status" value="1"/>
</dbReference>
<sequence length="813" mass="91123">MRQQIIPKYLIYLFLVGFLTPEVVAQVQVNGTVVAADGLPLPSVNVMILNETDSALVKGAVTDDIGIYRMAGIQPGNYILSISMVGFRTHEEAISIYEPGDENFSIDKITLDESIEQLGEVVTTARRPLYEQEIDRLVVNVQRSVTSSGSTALEVLEKSPGVQVNRQSNDISLTGKSGVIVMINDKNVRLPLESVITMLNGMSAANIEKIELITTPPAKYEAEGNAGIINIQMKEYSDLGYTGSFGTNIGYSSAETLGGNFAFSRRKNKLAFLLNYSINYNNSEESMFSERFFTEDGFTQTIRSENFRDPITTVQNISMGFEYALTEKTDTELLLTGFQRKWDTSDVSESLDHSSPNSLLIMEQSINEKNLWRNGIINFGIDHVFSEDRTLNFDLDYLYYKNSNPSSYRLDVVTGDVSPNNADAINVEKETPINIWVSKLDYQHEVSSKITFETGLKSTYSDFVNDVHVSDRVNGNFIVNNSFTNEADLEEFIGAIYLSSSISPSDKFQINAGIRYEHISRNLNSVTEGSIVDRKTGRLFPSLFIQKSIKNDHKVNLSYSRRTTRPTFWDLAPFVFFIDPKTFLSGNSNLKSAISDGFSLGYSRKSFLATLAYTHSSDEIARWQPSFDTETNNQIYSTQNLEFLDTYSLTSSFPLEPLAWWSLRISATGRYQFYRSAHLEDNFSGEAAGFNSNVVNTLDLPKDFSFEVSGFYQSKSVWGIARSRPQGSLNLGLQKKIGNGQGTLRLTATDILNTNILQANNNIESANINSFWRYNFDARSVTVSFTWNFGSNEFEKIEVSSGSEEEQNRVGIN</sequence>
<keyword evidence="2" id="KW-0472">Membrane</keyword>
<keyword evidence="3" id="KW-0998">Cell outer membrane</keyword>
<dbReference type="PANTHER" id="PTHR40980:SF4">
    <property type="entry name" value="TONB-DEPENDENT RECEPTOR-LIKE BETA-BARREL DOMAIN-CONTAINING PROTEIN"/>
    <property type="match status" value="1"/>
</dbReference>
<evidence type="ECO:0000256" key="2">
    <source>
        <dbReference type="ARBA" id="ARBA00023136"/>
    </source>
</evidence>
<evidence type="ECO:0000256" key="1">
    <source>
        <dbReference type="ARBA" id="ARBA00004442"/>
    </source>
</evidence>
<dbReference type="EMBL" id="JAJNDC010000001">
    <property type="protein sequence ID" value="MCW9712031.1"/>
    <property type="molecule type" value="Genomic_DNA"/>
</dbReference>
<organism evidence="5 6">
    <name type="scientific">Fodinibius salicampi</name>
    <dbReference type="NCBI Taxonomy" id="1920655"/>
    <lineage>
        <taxon>Bacteria</taxon>
        <taxon>Pseudomonadati</taxon>
        <taxon>Balneolota</taxon>
        <taxon>Balneolia</taxon>
        <taxon>Balneolales</taxon>
        <taxon>Balneolaceae</taxon>
        <taxon>Fodinibius</taxon>
    </lineage>
</organism>
<dbReference type="Pfam" id="PF14905">
    <property type="entry name" value="OMP_b-brl_3"/>
    <property type="match status" value="1"/>
</dbReference>
<dbReference type="RefSeq" id="WP_265787687.1">
    <property type="nucleotide sequence ID" value="NZ_BAABRS010000001.1"/>
</dbReference>
<dbReference type="InterPro" id="IPR036942">
    <property type="entry name" value="Beta-barrel_TonB_sf"/>
</dbReference>
<dbReference type="PANTHER" id="PTHR40980">
    <property type="entry name" value="PLUG DOMAIN-CONTAINING PROTEIN"/>
    <property type="match status" value="1"/>
</dbReference>
<comment type="subcellular location">
    <subcellularLocation>
        <location evidence="1">Cell outer membrane</location>
    </subcellularLocation>
</comment>
<dbReference type="Gene3D" id="2.40.170.20">
    <property type="entry name" value="TonB-dependent receptor, beta-barrel domain"/>
    <property type="match status" value="1"/>
</dbReference>
<dbReference type="Proteomes" id="UP001207337">
    <property type="component" value="Unassembled WGS sequence"/>
</dbReference>
<dbReference type="SUPFAM" id="SSF49464">
    <property type="entry name" value="Carboxypeptidase regulatory domain-like"/>
    <property type="match status" value="1"/>
</dbReference>
<evidence type="ECO:0000313" key="5">
    <source>
        <dbReference type="EMBL" id="MCW9712031.1"/>
    </source>
</evidence>
<comment type="caution">
    <text evidence="5">The sequence shown here is derived from an EMBL/GenBank/DDBJ whole genome shotgun (WGS) entry which is preliminary data.</text>
</comment>
<dbReference type="InterPro" id="IPR008969">
    <property type="entry name" value="CarboxyPept-like_regulatory"/>
</dbReference>
<keyword evidence="6" id="KW-1185">Reference proteome</keyword>
<proteinExistence type="predicted"/>
<evidence type="ECO:0000259" key="4">
    <source>
        <dbReference type="Pfam" id="PF14905"/>
    </source>
</evidence>
<dbReference type="Gene3D" id="2.170.130.10">
    <property type="entry name" value="TonB-dependent receptor, plug domain"/>
    <property type="match status" value="1"/>
</dbReference>
<evidence type="ECO:0000313" key="6">
    <source>
        <dbReference type="Proteomes" id="UP001207337"/>
    </source>
</evidence>
<feature type="domain" description="Outer membrane protein beta-barrel" evidence="4">
    <location>
        <begin position="387"/>
        <end position="787"/>
    </location>
</feature>
<protein>
    <submittedName>
        <fullName evidence="5">TonB-dependent receptor family protein</fullName>
    </submittedName>
</protein>
<dbReference type="Pfam" id="PF13620">
    <property type="entry name" value="CarboxypepD_reg"/>
    <property type="match status" value="1"/>
</dbReference>
<keyword evidence="5" id="KW-0675">Receptor</keyword>
<name>A0ABT3PVZ2_9BACT</name>